<evidence type="ECO:0000256" key="6">
    <source>
        <dbReference type="SAM" id="Phobius"/>
    </source>
</evidence>
<feature type="transmembrane region" description="Helical" evidence="6">
    <location>
        <begin position="57"/>
        <end position="80"/>
    </location>
</feature>
<evidence type="ECO:0000256" key="2">
    <source>
        <dbReference type="ARBA" id="ARBA00022475"/>
    </source>
</evidence>
<organism evidence="8 9">
    <name type="scientific">Acidithrix ferrooxidans</name>
    <dbReference type="NCBI Taxonomy" id="1280514"/>
    <lineage>
        <taxon>Bacteria</taxon>
        <taxon>Bacillati</taxon>
        <taxon>Actinomycetota</taxon>
        <taxon>Acidimicrobiia</taxon>
        <taxon>Acidimicrobiales</taxon>
        <taxon>Acidimicrobiaceae</taxon>
        <taxon>Acidithrix</taxon>
    </lineage>
</organism>
<comment type="caution">
    <text evidence="8">The sequence shown here is derived from an EMBL/GenBank/DDBJ whole genome shotgun (WGS) entry which is preliminary data.</text>
</comment>
<comment type="subcellular location">
    <subcellularLocation>
        <location evidence="1">Cell membrane</location>
        <topology evidence="1">Multi-pass membrane protein</topology>
    </subcellularLocation>
</comment>
<dbReference type="GO" id="GO:0005886">
    <property type="term" value="C:plasma membrane"/>
    <property type="evidence" value="ECO:0007669"/>
    <property type="project" value="UniProtKB-SubCell"/>
</dbReference>
<feature type="transmembrane region" description="Helical" evidence="6">
    <location>
        <begin position="160"/>
        <end position="182"/>
    </location>
</feature>
<gene>
    <name evidence="8" type="ORF">AXFE_34780</name>
</gene>
<dbReference type="GO" id="GO:0009055">
    <property type="term" value="F:electron transfer activity"/>
    <property type="evidence" value="ECO:0007669"/>
    <property type="project" value="InterPro"/>
</dbReference>
<evidence type="ECO:0000313" key="9">
    <source>
        <dbReference type="Proteomes" id="UP000032360"/>
    </source>
</evidence>
<name>A0A0D8HF46_9ACTN</name>
<keyword evidence="3 6" id="KW-0812">Transmembrane</keyword>
<sequence>MKAHLGETKGDLRWYRDLGRKPAFLHNLASVLFFISLLSALTFYVGGLQAIFGNREFFREVHVITGIACIAVMAVGYFPLRDRPIAKAWNVLTSWTIADSRFVRGWISSGRRPTYSRRTPNGGQKIATAIIAASMVVLIISGLILRFFRYFPYSFRVGSTIAHTVFFYLIMAVVVGHLYFVVVDKFNRGPNKE</sequence>
<dbReference type="GO" id="GO:0022904">
    <property type="term" value="P:respiratory electron transport chain"/>
    <property type="evidence" value="ECO:0007669"/>
    <property type="project" value="InterPro"/>
</dbReference>
<dbReference type="Proteomes" id="UP000032360">
    <property type="component" value="Unassembled WGS sequence"/>
</dbReference>
<dbReference type="RefSeq" id="WP_052607097.1">
    <property type="nucleotide sequence ID" value="NZ_JXYS01000133.1"/>
</dbReference>
<evidence type="ECO:0000256" key="4">
    <source>
        <dbReference type="ARBA" id="ARBA00022989"/>
    </source>
</evidence>
<feature type="domain" description="Cytochrome b561 bacterial/Ni-hydrogenase" evidence="7">
    <location>
        <begin position="24"/>
        <end position="186"/>
    </location>
</feature>
<evidence type="ECO:0000259" key="7">
    <source>
        <dbReference type="Pfam" id="PF01292"/>
    </source>
</evidence>
<dbReference type="Gene3D" id="1.20.950.20">
    <property type="entry name" value="Transmembrane di-heme cytochromes, Chain C"/>
    <property type="match status" value="1"/>
</dbReference>
<dbReference type="EMBL" id="JXYS01000133">
    <property type="protein sequence ID" value="KJF15686.1"/>
    <property type="molecule type" value="Genomic_DNA"/>
</dbReference>
<protein>
    <submittedName>
        <fullName evidence="8">Prokaryotic cytochrome b561</fullName>
    </submittedName>
</protein>
<reference evidence="8 9" key="1">
    <citation type="submission" date="2015-01" db="EMBL/GenBank/DDBJ databases">
        <title>Draft genome of the acidophilic iron oxidizer Acidithrix ferrooxidans strain Py-F3.</title>
        <authorList>
            <person name="Poehlein A."/>
            <person name="Eisen S."/>
            <person name="Schloemann M."/>
            <person name="Johnson B.D."/>
            <person name="Daniel R."/>
            <person name="Muehling M."/>
        </authorList>
    </citation>
    <scope>NUCLEOTIDE SEQUENCE [LARGE SCALE GENOMIC DNA]</scope>
    <source>
        <strain evidence="8 9">Py-F3</strain>
    </source>
</reference>
<evidence type="ECO:0000256" key="5">
    <source>
        <dbReference type="ARBA" id="ARBA00023136"/>
    </source>
</evidence>
<feature type="transmembrane region" description="Helical" evidence="6">
    <location>
        <begin position="126"/>
        <end position="148"/>
    </location>
</feature>
<keyword evidence="9" id="KW-1185">Reference proteome</keyword>
<dbReference type="InterPro" id="IPR011577">
    <property type="entry name" value="Cyt_b561_bac/Ni-Hgenase"/>
</dbReference>
<dbReference type="Pfam" id="PF01292">
    <property type="entry name" value="Ni_hydr_CYTB"/>
    <property type="match status" value="1"/>
</dbReference>
<dbReference type="STRING" id="1280514.AXFE_34780"/>
<evidence type="ECO:0000256" key="1">
    <source>
        <dbReference type="ARBA" id="ARBA00004651"/>
    </source>
</evidence>
<proteinExistence type="predicted"/>
<dbReference type="InterPro" id="IPR016174">
    <property type="entry name" value="Di-haem_cyt_TM"/>
</dbReference>
<evidence type="ECO:0000256" key="3">
    <source>
        <dbReference type="ARBA" id="ARBA00022692"/>
    </source>
</evidence>
<accession>A0A0D8HF46</accession>
<evidence type="ECO:0000313" key="8">
    <source>
        <dbReference type="EMBL" id="KJF15686.1"/>
    </source>
</evidence>
<keyword evidence="4 6" id="KW-1133">Transmembrane helix</keyword>
<keyword evidence="5 6" id="KW-0472">Membrane</keyword>
<dbReference type="AlphaFoldDB" id="A0A0D8HF46"/>
<dbReference type="SUPFAM" id="SSF81342">
    <property type="entry name" value="Transmembrane di-heme cytochromes"/>
    <property type="match status" value="1"/>
</dbReference>
<feature type="transmembrane region" description="Helical" evidence="6">
    <location>
        <begin position="23"/>
        <end position="45"/>
    </location>
</feature>
<keyword evidence="2" id="KW-1003">Cell membrane</keyword>